<keyword evidence="7" id="KW-1185">Reference proteome</keyword>
<evidence type="ECO:0000313" key="7">
    <source>
        <dbReference type="Proteomes" id="UP000242715"/>
    </source>
</evidence>
<feature type="domain" description="RING-type" evidence="5">
    <location>
        <begin position="131"/>
        <end position="171"/>
    </location>
</feature>
<dbReference type="AlphaFoldDB" id="A0A2Z6MFR9"/>
<dbReference type="PANTHER" id="PTHR45969:SF81">
    <property type="entry name" value="OS08G0157400 PROTEIN"/>
    <property type="match status" value="1"/>
</dbReference>
<name>A0A2Z6MFR9_TRISU</name>
<keyword evidence="1" id="KW-0479">Metal-binding</keyword>
<dbReference type="PANTHER" id="PTHR45969">
    <property type="entry name" value="RING ZINC FINGER PROTEIN-RELATED"/>
    <property type="match status" value="1"/>
</dbReference>
<dbReference type="EMBL" id="DF973164">
    <property type="protein sequence ID" value="GAU16898.1"/>
    <property type="molecule type" value="Genomic_DNA"/>
</dbReference>
<dbReference type="Proteomes" id="UP000242715">
    <property type="component" value="Unassembled WGS sequence"/>
</dbReference>
<evidence type="ECO:0000259" key="5">
    <source>
        <dbReference type="PROSITE" id="PS50089"/>
    </source>
</evidence>
<proteinExistence type="predicted"/>
<reference evidence="7" key="1">
    <citation type="journal article" date="2017" name="Front. Plant Sci.">
        <title>Climate Clever Clovers: New Paradigm to Reduce the Environmental Footprint of Ruminants by Breeding Low Methanogenic Forages Utilizing Haplotype Variation.</title>
        <authorList>
            <person name="Kaur P."/>
            <person name="Appels R."/>
            <person name="Bayer P.E."/>
            <person name="Keeble-Gagnere G."/>
            <person name="Wang J."/>
            <person name="Hirakawa H."/>
            <person name="Shirasawa K."/>
            <person name="Vercoe P."/>
            <person name="Stefanova K."/>
            <person name="Durmic Z."/>
            <person name="Nichols P."/>
            <person name="Revell C."/>
            <person name="Isobe S.N."/>
            <person name="Edwards D."/>
            <person name="Erskine W."/>
        </authorList>
    </citation>
    <scope>NUCLEOTIDE SEQUENCE [LARGE SCALE GENOMIC DNA]</scope>
    <source>
        <strain evidence="7">cv. Daliak</strain>
    </source>
</reference>
<dbReference type="OrthoDB" id="1433600at2759"/>
<protein>
    <recommendedName>
        <fullName evidence="5">RING-type domain-containing protein</fullName>
    </recommendedName>
</protein>
<sequence>MMMNPVFVRRGLNAAAGFIVPGSMVDNTFVLDSFVAAAANNTPRRRPQNNNNSNLFSSQVATRRDVGPNLLNGRGRGRIIDDTIFLFDNNSYSYVANNTMGSHNNAPFNRSPQYDFINVDETSKTDNDGLCSICLCDHDSNAVQLRGCSHVFHKDCIEKWISVRRTCPLCRSDI</sequence>
<dbReference type="GO" id="GO:0008270">
    <property type="term" value="F:zinc ion binding"/>
    <property type="evidence" value="ECO:0007669"/>
    <property type="project" value="UniProtKB-KW"/>
</dbReference>
<dbReference type="SMART" id="SM00744">
    <property type="entry name" value="RINGv"/>
    <property type="match status" value="1"/>
</dbReference>
<dbReference type="InterPro" id="IPR011016">
    <property type="entry name" value="Znf_RING-CH"/>
</dbReference>
<evidence type="ECO:0000256" key="3">
    <source>
        <dbReference type="ARBA" id="ARBA00022833"/>
    </source>
</evidence>
<keyword evidence="3" id="KW-0862">Zinc</keyword>
<dbReference type="InterPro" id="IPR013083">
    <property type="entry name" value="Znf_RING/FYVE/PHD"/>
</dbReference>
<evidence type="ECO:0000313" key="6">
    <source>
        <dbReference type="EMBL" id="GAU16898.1"/>
    </source>
</evidence>
<accession>A0A2Z6MFR9</accession>
<dbReference type="InterPro" id="IPR001841">
    <property type="entry name" value="Znf_RING"/>
</dbReference>
<dbReference type="GO" id="GO:0061630">
    <property type="term" value="F:ubiquitin protein ligase activity"/>
    <property type="evidence" value="ECO:0007669"/>
    <property type="project" value="TreeGrafter"/>
</dbReference>
<dbReference type="PROSITE" id="PS50089">
    <property type="entry name" value="ZF_RING_2"/>
    <property type="match status" value="1"/>
</dbReference>
<evidence type="ECO:0000256" key="2">
    <source>
        <dbReference type="ARBA" id="ARBA00022771"/>
    </source>
</evidence>
<dbReference type="SMART" id="SM00184">
    <property type="entry name" value="RING"/>
    <property type="match status" value="1"/>
</dbReference>
<dbReference type="GO" id="GO:0016567">
    <property type="term" value="P:protein ubiquitination"/>
    <property type="evidence" value="ECO:0007669"/>
    <property type="project" value="TreeGrafter"/>
</dbReference>
<dbReference type="Gene3D" id="3.30.40.10">
    <property type="entry name" value="Zinc/RING finger domain, C3HC4 (zinc finger)"/>
    <property type="match status" value="1"/>
</dbReference>
<evidence type="ECO:0000256" key="1">
    <source>
        <dbReference type="ARBA" id="ARBA00022723"/>
    </source>
</evidence>
<dbReference type="Pfam" id="PF13639">
    <property type="entry name" value="zf-RING_2"/>
    <property type="match status" value="1"/>
</dbReference>
<keyword evidence="2 4" id="KW-0863">Zinc-finger</keyword>
<gene>
    <name evidence="6" type="ORF">TSUD_368480</name>
</gene>
<dbReference type="SUPFAM" id="SSF57850">
    <property type="entry name" value="RING/U-box"/>
    <property type="match status" value="1"/>
</dbReference>
<evidence type="ECO:0000256" key="4">
    <source>
        <dbReference type="PROSITE-ProRule" id="PRU00175"/>
    </source>
</evidence>
<organism evidence="6 7">
    <name type="scientific">Trifolium subterraneum</name>
    <name type="common">Subterranean clover</name>
    <dbReference type="NCBI Taxonomy" id="3900"/>
    <lineage>
        <taxon>Eukaryota</taxon>
        <taxon>Viridiplantae</taxon>
        <taxon>Streptophyta</taxon>
        <taxon>Embryophyta</taxon>
        <taxon>Tracheophyta</taxon>
        <taxon>Spermatophyta</taxon>
        <taxon>Magnoliopsida</taxon>
        <taxon>eudicotyledons</taxon>
        <taxon>Gunneridae</taxon>
        <taxon>Pentapetalae</taxon>
        <taxon>rosids</taxon>
        <taxon>fabids</taxon>
        <taxon>Fabales</taxon>
        <taxon>Fabaceae</taxon>
        <taxon>Papilionoideae</taxon>
        <taxon>50 kb inversion clade</taxon>
        <taxon>NPAAA clade</taxon>
        <taxon>Hologalegina</taxon>
        <taxon>IRL clade</taxon>
        <taxon>Trifolieae</taxon>
        <taxon>Trifolium</taxon>
    </lineage>
</organism>